<keyword evidence="1 2" id="KW-0812">Transmembrane</keyword>
<proteinExistence type="predicted"/>
<sequence length="93" mass="9433">MLSRGALASGRRGPVWWAGRLFVRRPGLAVFLPGVVLAVAAGGGVTPAIILGVLEVVCGAWYSQAARVGRVLGAAQRRHGAGSGSSPRRGSDG</sequence>
<reference evidence="2" key="1">
    <citation type="submission" date="2024-04" db="EMBL/GenBank/DDBJ databases">
        <authorList>
            <person name="Deptula P."/>
        </authorList>
    </citation>
    <scope>NUCLEOTIDE SEQUENCE</scope>
</reference>
<accession>A0AAU6VX76</accession>
<evidence type="ECO:0000256" key="1">
    <source>
        <dbReference type="SAM" id="Phobius"/>
    </source>
</evidence>
<organism evidence="2">
    <name type="scientific">Propionibacterium phage Philemon</name>
    <dbReference type="NCBI Taxonomy" id="3141823"/>
    <lineage>
        <taxon>Viruses</taxon>
        <taxon>Monodnaviria</taxon>
        <taxon>Loebvirae</taxon>
        <taxon>Hofneiviricota</taxon>
        <taxon>Faserviricetes</taxon>
        <taxon>Tubulavirales</taxon>
        <taxon>Paulinoviridae</taxon>
        <taxon>Bifilivirus</taxon>
        <taxon>Bifilivirus philemonii</taxon>
    </lineage>
</organism>
<dbReference type="EMBL" id="PP693361">
    <property type="protein sequence ID" value="XAG93423.1"/>
    <property type="molecule type" value="Genomic_DNA"/>
</dbReference>
<name>A0AAU6VX76_9VIRU</name>
<protein>
    <submittedName>
        <fullName evidence="2">Transmembrane protein</fullName>
    </submittedName>
</protein>
<keyword evidence="1" id="KW-0472">Membrane</keyword>
<feature type="transmembrane region" description="Helical" evidence="1">
    <location>
        <begin position="30"/>
        <end position="62"/>
    </location>
</feature>
<evidence type="ECO:0000313" key="2">
    <source>
        <dbReference type="EMBL" id="XAG93423.1"/>
    </source>
</evidence>
<keyword evidence="1" id="KW-1133">Transmembrane helix</keyword>